<keyword evidence="1" id="KW-0472">Membrane</keyword>
<reference evidence="2" key="2">
    <citation type="submission" date="2020-05" db="UniProtKB">
        <authorList>
            <consortium name="EnsemblMetazoa"/>
        </authorList>
    </citation>
    <scope>IDENTIFICATION</scope>
    <source>
        <strain evidence="2">IAEA</strain>
    </source>
</reference>
<evidence type="ECO:0000313" key="3">
    <source>
        <dbReference type="Proteomes" id="UP000091820"/>
    </source>
</evidence>
<evidence type="ECO:0000313" key="2">
    <source>
        <dbReference type="EnsemblMetazoa" id="GBRI037336-PA"/>
    </source>
</evidence>
<feature type="transmembrane region" description="Helical" evidence="1">
    <location>
        <begin position="113"/>
        <end position="135"/>
    </location>
</feature>
<dbReference type="VEuPathDB" id="VectorBase:GBRI037336"/>
<name>A0A1A9WYI9_9MUSC</name>
<keyword evidence="1" id="KW-1133">Transmembrane helix</keyword>
<proteinExistence type="predicted"/>
<keyword evidence="1" id="KW-0812">Transmembrane</keyword>
<dbReference type="AlphaFoldDB" id="A0A1A9WYI9"/>
<evidence type="ECO:0000256" key="1">
    <source>
        <dbReference type="SAM" id="Phobius"/>
    </source>
</evidence>
<protein>
    <submittedName>
        <fullName evidence="2">Uncharacterized protein</fullName>
    </submittedName>
</protein>
<organism evidence="2 3">
    <name type="scientific">Glossina brevipalpis</name>
    <dbReference type="NCBI Taxonomy" id="37001"/>
    <lineage>
        <taxon>Eukaryota</taxon>
        <taxon>Metazoa</taxon>
        <taxon>Ecdysozoa</taxon>
        <taxon>Arthropoda</taxon>
        <taxon>Hexapoda</taxon>
        <taxon>Insecta</taxon>
        <taxon>Pterygota</taxon>
        <taxon>Neoptera</taxon>
        <taxon>Endopterygota</taxon>
        <taxon>Diptera</taxon>
        <taxon>Brachycera</taxon>
        <taxon>Muscomorpha</taxon>
        <taxon>Hippoboscoidea</taxon>
        <taxon>Glossinidae</taxon>
        <taxon>Glossina</taxon>
    </lineage>
</organism>
<dbReference type="EnsemblMetazoa" id="GBRI037336-RA">
    <property type="protein sequence ID" value="GBRI037336-PA"/>
    <property type="gene ID" value="GBRI037336"/>
</dbReference>
<accession>A0A1A9WYI9</accession>
<sequence>MGKSRQSCLEPYQIMSQSWLSLVSLAQSPMRALYNVGPLSNNIVTETTLNSVTSLSALPSTGLFSSLSINVLKLCSRPSLPLVIGVLALGGVACTLVGIVLGSTGLIGHSTQYLSAALLLIGIGVSLLVISGAIWRLSLPDDVNECRCYRRMEICRNCNSPFCDSRFMTGSYLYPEFQHRPPPPSYLTSVNECGGLSLLLQSNSLRINTPPPVYQSQISLSATTTTPSNTSLSNTINDTSTISTNIQTSTISETNHNNTTNGTTGTTDNCNTNVLQAIKENQNATTQAFKKEFNYLELD</sequence>
<keyword evidence="3" id="KW-1185">Reference proteome</keyword>
<reference evidence="3" key="1">
    <citation type="submission" date="2014-03" db="EMBL/GenBank/DDBJ databases">
        <authorList>
            <person name="Aksoy S."/>
            <person name="Warren W."/>
            <person name="Wilson R.K."/>
        </authorList>
    </citation>
    <scope>NUCLEOTIDE SEQUENCE [LARGE SCALE GENOMIC DNA]</scope>
    <source>
        <strain evidence="3">IAEA</strain>
    </source>
</reference>
<dbReference type="STRING" id="37001.A0A1A9WYI9"/>
<feature type="transmembrane region" description="Helical" evidence="1">
    <location>
        <begin position="82"/>
        <end position="107"/>
    </location>
</feature>
<dbReference type="Proteomes" id="UP000091820">
    <property type="component" value="Unassembled WGS sequence"/>
</dbReference>